<feature type="non-terminal residue" evidence="5">
    <location>
        <position position="186"/>
    </location>
</feature>
<dbReference type="Pfam" id="PF06419">
    <property type="entry name" value="COG6_N"/>
    <property type="match status" value="1"/>
</dbReference>
<feature type="compositionally biased region" description="Polar residues" evidence="3">
    <location>
        <begin position="65"/>
        <end position="81"/>
    </location>
</feature>
<name>A0A9W8AJ22_9FUNG</name>
<dbReference type="PANTHER" id="PTHR21506">
    <property type="entry name" value="COMPONENT OF OLIGOMERIC GOLGI COMPLEX 6"/>
    <property type="match status" value="1"/>
</dbReference>
<comment type="function">
    <text evidence="2">Acts as component of the peripheral membrane COG complex that is involved in intra-Golgi protein trafficking. COG is located at the cis-Golgi, and regulates tethering of retrograde intra-Golgi vesicles and possibly a number of other membrane trafficking events.</text>
</comment>
<evidence type="ECO:0000256" key="2">
    <source>
        <dbReference type="RuleBase" id="RU365075"/>
    </source>
</evidence>
<dbReference type="GO" id="GO:0017119">
    <property type="term" value="C:Golgi transport complex"/>
    <property type="evidence" value="ECO:0007669"/>
    <property type="project" value="UniProtKB-UniRule"/>
</dbReference>
<evidence type="ECO:0000256" key="1">
    <source>
        <dbReference type="ARBA" id="ARBA00043873"/>
    </source>
</evidence>
<keyword evidence="2" id="KW-0333">Golgi apparatus</keyword>
<comment type="subcellular location">
    <subcellularLocation>
        <location evidence="2">Golgi apparatus membrane</location>
        <topology evidence="2">Peripheral membrane protein</topology>
    </subcellularLocation>
</comment>
<reference evidence="5" key="1">
    <citation type="submission" date="2022-07" db="EMBL/GenBank/DDBJ databases">
        <title>Phylogenomic reconstructions and comparative analyses of Kickxellomycotina fungi.</title>
        <authorList>
            <person name="Reynolds N.K."/>
            <person name="Stajich J.E."/>
            <person name="Barry K."/>
            <person name="Grigoriev I.V."/>
            <person name="Crous P."/>
            <person name="Smith M.E."/>
        </authorList>
    </citation>
    <scope>NUCLEOTIDE SEQUENCE</scope>
    <source>
        <strain evidence="5">RSA 1196</strain>
    </source>
</reference>
<protein>
    <recommendedName>
        <fullName evidence="2">Conserved oligomeric Golgi complex subunit 6</fullName>
        <shortName evidence="2">COG complex subunit 6</shortName>
    </recommendedName>
    <alternativeName>
        <fullName evidence="2">Component of oligomeric Golgi complex 6</fullName>
    </alternativeName>
</protein>
<comment type="caution">
    <text evidence="5">The sequence shown here is derived from an EMBL/GenBank/DDBJ whole genome shotgun (WGS) entry which is preliminary data.</text>
</comment>
<proteinExistence type="inferred from homology"/>
<dbReference type="EMBL" id="JANBPY010003061">
    <property type="protein sequence ID" value="KAJ1952852.1"/>
    <property type="molecule type" value="Genomic_DNA"/>
</dbReference>
<dbReference type="Proteomes" id="UP001150925">
    <property type="component" value="Unassembled WGS sequence"/>
</dbReference>
<gene>
    <name evidence="5" type="ORF">IWQ62_006127</name>
</gene>
<keyword evidence="2" id="KW-0813">Transport</keyword>
<evidence type="ECO:0000313" key="6">
    <source>
        <dbReference type="Proteomes" id="UP001150925"/>
    </source>
</evidence>
<keyword evidence="2" id="KW-0472">Membrane</keyword>
<dbReference type="PANTHER" id="PTHR21506:SF0">
    <property type="entry name" value="CONSERVED OLIGOMERIC GOLGI COMPLEX SUBUNIT 6"/>
    <property type="match status" value="1"/>
</dbReference>
<dbReference type="GO" id="GO:0000139">
    <property type="term" value="C:Golgi membrane"/>
    <property type="evidence" value="ECO:0007669"/>
    <property type="project" value="UniProtKB-SubCell"/>
</dbReference>
<dbReference type="InterPro" id="IPR010490">
    <property type="entry name" value="COG6"/>
</dbReference>
<comment type="similarity">
    <text evidence="2">Belongs to the COG6 family.</text>
</comment>
<keyword evidence="6" id="KW-1185">Reference proteome</keyword>
<evidence type="ECO:0000256" key="3">
    <source>
        <dbReference type="SAM" id="MobiDB-lite"/>
    </source>
</evidence>
<keyword evidence="2" id="KW-0653">Protein transport</keyword>
<feature type="region of interest" description="Disordered" evidence="3">
    <location>
        <begin position="54"/>
        <end position="91"/>
    </location>
</feature>
<dbReference type="InterPro" id="IPR048368">
    <property type="entry name" value="COG6_N"/>
</dbReference>
<sequence length="186" mass="21073">MPTEPSLTSSPSTGSDTSQLLAKRLQRVLAITTNDHTLHTALDAFTESYRLTQAVDSPSSPTPALVSSVQRGSETDTSSSGRRGDAQVVTPASIRPEAWLTQQSQQLRGRLDKQTLVWNRRYFDSFSRVYQEYMSLTTDLQGLEHDYEQLQDQWHTVYTKTLSLVDQTDTLMEQRQSVLQKYDVLQ</sequence>
<dbReference type="GO" id="GO:0006891">
    <property type="term" value="P:intra-Golgi vesicle-mediated transport"/>
    <property type="evidence" value="ECO:0007669"/>
    <property type="project" value="UniProtKB-UniRule"/>
</dbReference>
<accession>A0A9W8AJ22</accession>
<evidence type="ECO:0000313" key="5">
    <source>
        <dbReference type="EMBL" id="KAJ1952852.1"/>
    </source>
</evidence>
<feature type="domain" description="Conserved oligomeric complex COG6 N-terminal" evidence="4">
    <location>
        <begin position="104"/>
        <end position="185"/>
    </location>
</feature>
<organism evidence="5 6">
    <name type="scientific">Dispira parvispora</name>
    <dbReference type="NCBI Taxonomy" id="1520584"/>
    <lineage>
        <taxon>Eukaryota</taxon>
        <taxon>Fungi</taxon>
        <taxon>Fungi incertae sedis</taxon>
        <taxon>Zoopagomycota</taxon>
        <taxon>Kickxellomycotina</taxon>
        <taxon>Dimargaritomycetes</taxon>
        <taxon>Dimargaritales</taxon>
        <taxon>Dimargaritaceae</taxon>
        <taxon>Dispira</taxon>
    </lineage>
</organism>
<dbReference type="GO" id="GO:0015031">
    <property type="term" value="P:protein transport"/>
    <property type="evidence" value="ECO:0007669"/>
    <property type="project" value="UniProtKB-KW"/>
</dbReference>
<dbReference type="AlphaFoldDB" id="A0A9W8AJ22"/>
<evidence type="ECO:0000259" key="4">
    <source>
        <dbReference type="Pfam" id="PF06419"/>
    </source>
</evidence>
<comment type="function">
    <text evidence="1">Acts as a component of the peripheral membrane COG complex that is involved in intra-Golgi protein trafficking. COG is located at the cis-Golgi, and regulates tethering of retrograde intra-Golgi vesicles and possibly a number of other membrane trafficking events.</text>
</comment>
<dbReference type="OrthoDB" id="272987at2759"/>
<comment type="subunit">
    <text evidence="2">Component of the conserved oligomeric Golgi complex.</text>
</comment>